<dbReference type="Proteomes" id="UP000800038">
    <property type="component" value="Unassembled WGS sequence"/>
</dbReference>
<proteinExistence type="predicted"/>
<dbReference type="GO" id="GO:0003824">
    <property type="term" value="F:catalytic activity"/>
    <property type="evidence" value="ECO:0007669"/>
    <property type="project" value="InterPro"/>
</dbReference>
<reference evidence="1" key="1">
    <citation type="journal article" date="2020" name="Stud. Mycol.">
        <title>101 Dothideomycetes genomes: a test case for predicting lifestyles and emergence of pathogens.</title>
        <authorList>
            <person name="Haridas S."/>
            <person name="Albert R."/>
            <person name="Binder M."/>
            <person name="Bloem J."/>
            <person name="Labutti K."/>
            <person name="Salamov A."/>
            <person name="Andreopoulos B."/>
            <person name="Baker S."/>
            <person name="Barry K."/>
            <person name="Bills G."/>
            <person name="Bluhm B."/>
            <person name="Cannon C."/>
            <person name="Castanera R."/>
            <person name="Culley D."/>
            <person name="Daum C."/>
            <person name="Ezra D."/>
            <person name="Gonzalez J."/>
            <person name="Henrissat B."/>
            <person name="Kuo A."/>
            <person name="Liang C."/>
            <person name="Lipzen A."/>
            <person name="Lutzoni F."/>
            <person name="Magnuson J."/>
            <person name="Mondo S."/>
            <person name="Nolan M."/>
            <person name="Ohm R."/>
            <person name="Pangilinan J."/>
            <person name="Park H.-J."/>
            <person name="Ramirez L."/>
            <person name="Alfaro M."/>
            <person name="Sun H."/>
            <person name="Tritt A."/>
            <person name="Yoshinaga Y."/>
            <person name="Zwiers L.-H."/>
            <person name="Turgeon B."/>
            <person name="Goodwin S."/>
            <person name="Spatafora J."/>
            <person name="Crous P."/>
            <person name="Grigoriev I."/>
        </authorList>
    </citation>
    <scope>NUCLEOTIDE SEQUENCE</scope>
    <source>
        <strain evidence="1">CBS 161.51</strain>
    </source>
</reference>
<dbReference type="PANTHER" id="PTHR46082">
    <property type="entry name" value="ATP/GTP-BINDING PROTEIN-RELATED"/>
    <property type="match status" value="1"/>
</dbReference>
<accession>A0A6A5SGU5</accession>
<dbReference type="Gene3D" id="3.40.50.1580">
    <property type="entry name" value="Nucleoside phosphorylase domain"/>
    <property type="match status" value="1"/>
</dbReference>
<protein>
    <recommendedName>
        <fullName evidence="3">Purine and uridine phosphorylase</fullName>
    </recommendedName>
</protein>
<keyword evidence="2" id="KW-1185">Reference proteome</keyword>
<gene>
    <name evidence="1" type="ORF">EJ02DRAFT_331174</name>
</gene>
<dbReference type="AlphaFoldDB" id="A0A6A5SGU5"/>
<dbReference type="InterPro" id="IPR035994">
    <property type="entry name" value="Nucleoside_phosphorylase_sf"/>
</dbReference>
<dbReference type="GO" id="GO:0009116">
    <property type="term" value="P:nucleoside metabolic process"/>
    <property type="evidence" value="ECO:0007669"/>
    <property type="project" value="InterPro"/>
</dbReference>
<sequence length="73" mass="7640">NPAATVATQMQATFKKIRFALIVGIRGGVPSAETDVRLGDVVVSQPRGTFAGVVQYDIGKTTASGFEWTGALN</sequence>
<feature type="non-terminal residue" evidence="1">
    <location>
        <position position="1"/>
    </location>
</feature>
<dbReference type="PANTHER" id="PTHR46082:SF11">
    <property type="entry name" value="AAA+ ATPASE DOMAIN-CONTAINING PROTEIN-RELATED"/>
    <property type="match status" value="1"/>
</dbReference>
<dbReference type="OrthoDB" id="4120225at2759"/>
<name>A0A6A5SGU5_9PLEO</name>
<organism evidence="1 2">
    <name type="scientific">Clathrospora elynae</name>
    <dbReference type="NCBI Taxonomy" id="706981"/>
    <lineage>
        <taxon>Eukaryota</taxon>
        <taxon>Fungi</taxon>
        <taxon>Dikarya</taxon>
        <taxon>Ascomycota</taxon>
        <taxon>Pezizomycotina</taxon>
        <taxon>Dothideomycetes</taxon>
        <taxon>Pleosporomycetidae</taxon>
        <taxon>Pleosporales</taxon>
        <taxon>Diademaceae</taxon>
        <taxon>Clathrospora</taxon>
    </lineage>
</organism>
<evidence type="ECO:0008006" key="3">
    <source>
        <dbReference type="Google" id="ProtNLM"/>
    </source>
</evidence>
<feature type="non-terminal residue" evidence="1">
    <location>
        <position position="73"/>
    </location>
</feature>
<dbReference type="EMBL" id="ML976179">
    <property type="protein sequence ID" value="KAF1936617.1"/>
    <property type="molecule type" value="Genomic_DNA"/>
</dbReference>
<evidence type="ECO:0000313" key="2">
    <source>
        <dbReference type="Proteomes" id="UP000800038"/>
    </source>
</evidence>
<evidence type="ECO:0000313" key="1">
    <source>
        <dbReference type="EMBL" id="KAF1936617.1"/>
    </source>
</evidence>
<dbReference type="InterPro" id="IPR053137">
    <property type="entry name" value="NLR-like"/>
</dbReference>